<keyword evidence="5" id="KW-0408">Iron</keyword>
<keyword evidence="4" id="KW-0410">Iron transport</keyword>
<accession>A0A8I1MZ72</accession>
<keyword evidence="6" id="KW-0406">Ion transport</keyword>
<comment type="caution">
    <text evidence="9">The sequence shown here is derived from an EMBL/GenBank/DDBJ whole genome shotgun (WGS) entry which is preliminary data.</text>
</comment>
<dbReference type="EMBL" id="JAFKMR010000044">
    <property type="protein sequence ID" value="MBN8745799.1"/>
    <property type="molecule type" value="Genomic_DNA"/>
</dbReference>
<dbReference type="InterPro" id="IPR027417">
    <property type="entry name" value="P-loop_NTPase"/>
</dbReference>
<evidence type="ECO:0000256" key="3">
    <source>
        <dbReference type="ARBA" id="ARBA00022475"/>
    </source>
</evidence>
<gene>
    <name evidence="9" type="ORF">J0I24_16135</name>
</gene>
<keyword evidence="2" id="KW-0813">Transport</keyword>
<evidence type="ECO:0000313" key="9">
    <source>
        <dbReference type="EMBL" id="MBN8745799.1"/>
    </source>
</evidence>
<organism evidence="9 10">
    <name type="scientific">Thiomonas arsenitoxydans (strain DSM 22701 / CIP 110005 / 3As)</name>
    <dbReference type="NCBI Taxonomy" id="426114"/>
    <lineage>
        <taxon>Bacteria</taxon>
        <taxon>Pseudomonadati</taxon>
        <taxon>Pseudomonadota</taxon>
        <taxon>Betaproteobacteria</taxon>
        <taxon>Burkholderiales</taxon>
        <taxon>Thiomonas</taxon>
    </lineage>
</organism>
<name>A0A8I1MZ72_THIA3</name>
<dbReference type="Pfam" id="PF13476">
    <property type="entry name" value="AAA_23"/>
    <property type="match status" value="1"/>
</dbReference>
<dbReference type="Gene3D" id="3.40.50.300">
    <property type="entry name" value="P-loop containing nucleotide triphosphate hydrolases"/>
    <property type="match status" value="2"/>
</dbReference>
<evidence type="ECO:0000256" key="2">
    <source>
        <dbReference type="ARBA" id="ARBA00022448"/>
    </source>
</evidence>
<evidence type="ECO:0000313" key="10">
    <source>
        <dbReference type="Proteomes" id="UP000664800"/>
    </source>
</evidence>
<proteinExistence type="predicted"/>
<evidence type="ECO:0000256" key="7">
    <source>
        <dbReference type="ARBA" id="ARBA00023136"/>
    </source>
</evidence>
<evidence type="ECO:0000256" key="4">
    <source>
        <dbReference type="ARBA" id="ARBA00022496"/>
    </source>
</evidence>
<dbReference type="PANTHER" id="PTHR42771:SF2">
    <property type="entry name" value="IRON(3+)-HYDROXAMATE IMPORT ATP-BINDING PROTEIN FHUC"/>
    <property type="match status" value="1"/>
</dbReference>
<evidence type="ECO:0000256" key="6">
    <source>
        <dbReference type="ARBA" id="ARBA00023065"/>
    </source>
</evidence>
<evidence type="ECO:0000256" key="5">
    <source>
        <dbReference type="ARBA" id="ARBA00023004"/>
    </source>
</evidence>
<dbReference type="RefSeq" id="WP_276733057.1">
    <property type="nucleotide sequence ID" value="NZ_JAFKMR010000044.1"/>
</dbReference>
<dbReference type="InterPro" id="IPR003593">
    <property type="entry name" value="AAA+_ATPase"/>
</dbReference>
<dbReference type="GO" id="GO:0006826">
    <property type="term" value="P:iron ion transport"/>
    <property type="evidence" value="ECO:0007669"/>
    <property type="project" value="UniProtKB-KW"/>
</dbReference>
<comment type="subcellular location">
    <subcellularLocation>
        <location evidence="1">Cell membrane</location>
        <topology evidence="1">Peripheral membrane protein</topology>
    </subcellularLocation>
</comment>
<dbReference type="AlphaFoldDB" id="A0A8I1MZ72"/>
<reference evidence="9" key="1">
    <citation type="submission" date="2021-02" db="EMBL/GenBank/DDBJ databases">
        <title>Thiocyanate and organic carbon inputs drive convergent selection for specific autotrophic Afipia and Thiobacillus strains within complex microbiomes.</title>
        <authorList>
            <person name="Huddy R.J."/>
            <person name="Sachdeva R."/>
            <person name="Kadzinga F."/>
            <person name="Kantor R.S."/>
            <person name="Harrison S.T.L."/>
            <person name="Banfield J.F."/>
        </authorList>
    </citation>
    <scope>NUCLEOTIDE SEQUENCE</scope>
    <source>
        <strain evidence="9">SCN18_13_7_16_R3_B_64_19</strain>
    </source>
</reference>
<dbReference type="GO" id="GO:0005886">
    <property type="term" value="C:plasma membrane"/>
    <property type="evidence" value="ECO:0007669"/>
    <property type="project" value="UniProtKB-SubCell"/>
</dbReference>
<dbReference type="InterPro" id="IPR038729">
    <property type="entry name" value="Rad50/SbcC_AAA"/>
</dbReference>
<dbReference type="PANTHER" id="PTHR42771">
    <property type="entry name" value="IRON(3+)-HYDROXAMATE IMPORT ATP-BINDING PROTEIN FHUC"/>
    <property type="match status" value="1"/>
</dbReference>
<dbReference type="GO" id="GO:0006302">
    <property type="term" value="P:double-strand break repair"/>
    <property type="evidence" value="ECO:0007669"/>
    <property type="project" value="InterPro"/>
</dbReference>
<keyword evidence="3" id="KW-1003">Cell membrane</keyword>
<evidence type="ECO:0000259" key="8">
    <source>
        <dbReference type="SMART" id="SM00382"/>
    </source>
</evidence>
<dbReference type="GO" id="GO:0016887">
    <property type="term" value="F:ATP hydrolysis activity"/>
    <property type="evidence" value="ECO:0007669"/>
    <property type="project" value="InterPro"/>
</dbReference>
<evidence type="ECO:0000256" key="1">
    <source>
        <dbReference type="ARBA" id="ARBA00004202"/>
    </source>
</evidence>
<dbReference type="SUPFAM" id="SSF52540">
    <property type="entry name" value="P-loop containing nucleoside triphosphate hydrolases"/>
    <property type="match status" value="1"/>
</dbReference>
<dbReference type="InterPro" id="IPR051535">
    <property type="entry name" value="Siderophore_ABC-ATPase"/>
</dbReference>
<keyword evidence="7" id="KW-0472">Membrane</keyword>
<sequence length="254" mass="28115">MAKRKKPYLLHASIRPDAEVDYESYPFSIPAVREIANIDFHPNVTFFVGENGSGKSTVMEGIAVALGFGTEGGTRNVRFQSAGSVSALHDSLRLARGVPKPRDEYFLRAESFFNVASYMDETGYLEGYGGRSLHTQSHGESFMAVLLNKLRGNGIYLLDEPEAALSPSRQLAALSAIHQLVEDNSQFVIATHSPILLSYPNAKIILFDKSGLSEVAFEDTEHFAVTKDFLNNYPRRLEQLLRDDTDASQVTHAK</sequence>
<feature type="domain" description="AAA+ ATPase" evidence="8">
    <location>
        <begin position="41"/>
        <end position="212"/>
    </location>
</feature>
<dbReference type="SMART" id="SM00382">
    <property type="entry name" value="AAA"/>
    <property type="match status" value="1"/>
</dbReference>
<dbReference type="Proteomes" id="UP000664800">
    <property type="component" value="Unassembled WGS sequence"/>
</dbReference>
<protein>
    <submittedName>
        <fullName evidence="9">AAA family ATPase</fullName>
    </submittedName>
</protein>